<evidence type="ECO:0008006" key="4">
    <source>
        <dbReference type="Google" id="ProtNLM"/>
    </source>
</evidence>
<feature type="signal peptide" evidence="1">
    <location>
        <begin position="1"/>
        <end position="20"/>
    </location>
</feature>
<protein>
    <recommendedName>
        <fullName evidence="4">Lipoprotein</fullName>
    </recommendedName>
</protein>
<proteinExistence type="predicted"/>
<dbReference type="RefSeq" id="WP_331372872.1">
    <property type="nucleotide sequence ID" value="NZ_CP133148.1"/>
</dbReference>
<organism evidence="2 3">
    <name type="scientific">Sinorhizobium chiapasense</name>
    <dbReference type="NCBI Taxonomy" id="501572"/>
    <lineage>
        <taxon>Bacteria</taxon>
        <taxon>Pseudomonadati</taxon>
        <taxon>Pseudomonadota</taxon>
        <taxon>Alphaproteobacteria</taxon>
        <taxon>Hyphomicrobiales</taxon>
        <taxon>Rhizobiaceae</taxon>
        <taxon>Sinorhizobium/Ensifer group</taxon>
        <taxon>Sinorhizobium</taxon>
    </lineage>
</organism>
<evidence type="ECO:0000313" key="2">
    <source>
        <dbReference type="EMBL" id="WVT03662.1"/>
    </source>
</evidence>
<dbReference type="PROSITE" id="PS51257">
    <property type="entry name" value="PROKAR_LIPOPROTEIN"/>
    <property type="match status" value="1"/>
</dbReference>
<evidence type="ECO:0000256" key="1">
    <source>
        <dbReference type="SAM" id="SignalP"/>
    </source>
</evidence>
<feature type="chain" id="PRO_5045073611" description="Lipoprotein" evidence="1">
    <location>
        <begin position="21"/>
        <end position="90"/>
    </location>
</feature>
<dbReference type="EMBL" id="CP133148">
    <property type="protein sequence ID" value="WVT03662.1"/>
    <property type="molecule type" value="Genomic_DNA"/>
</dbReference>
<sequence length="90" mass="9864">MKTLILFTLIAAGLSGCMTATERAARDDAECQSYGARPGSDAYVNCRVAQGSIRAQQAQASAQRRMASQQAYWNTVNSMNMARMRVYSAY</sequence>
<name>A0ABZ2B838_9HYPH</name>
<evidence type="ECO:0000313" key="3">
    <source>
        <dbReference type="Proteomes" id="UP001432360"/>
    </source>
</evidence>
<accession>A0ABZ2B838</accession>
<gene>
    <name evidence="2" type="ORF">RB548_19660</name>
</gene>
<reference evidence="2" key="1">
    <citation type="submission" date="2023-08" db="EMBL/GenBank/DDBJ databases">
        <title>Complete genome sequence of Sinorhizobium chiapanecum ITTG S70 isolated from Acaciella angustissima nodules in Chiapas-Mexico.</title>
        <authorList>
            <person name="Rincon-Rosales R."/>
            <person name="Rogel M.A."/>
            <person name="Rincon-Medina C.I."/>
            <person name="Guerrero G."/>
            <person name="Manzano-Gomez L.A."/>
            <person name="Lopez-Lopez A."/>
            <person name="Rincon Molina F.A."/>
            <person name="Martinez-Romero E."/>
        </authorList>
    </citation>
    <scope>NUCLEOTIDE SEQUENCE</scope>
    <source>
        <strain evidence="2">ITTG S70</strain>
    </source>
</reference>
<dbReference type="Proteomes" id="UP001432360">
    <property type="component" value="Chromosome"/>
</dbReference>
<keyword evidence="1" id="KW-0732">Signal</keyword>
<keyword evidence="3" id="KW-1185">Reference proteome</keyword>